<evidence type="ECO:0008006" key="4">
    <source>
        <dbReference type="Google" id="ProtNLM"/>
    </source>
</evidence>
<accession>A0A076EC46</accession>
<dbReference type="PANTHER" id="PTHR42305:SF1">
    <property type="entry name" value="MEMBRANE PROTEIN RV1733C-RELATED"/>
    <property type="match status" value="1"/>
</dbReference>
<dbReference type="InterPro" id="IPR039708">
    <property type="entry name" value="MT1774/Rv1733c-like"/>
</dbReference>
<evidence type="ECO:0000313" key="2">
    <source>
        <dbReference type="EMBL" id="AII03830.1"/>
    </source>
</evidence>
<gene>
    <name evidence="2" type="ORF">EP51_04080</name>
</gene>
<dbReference type="eggNOG" id="ENOG5032JZE">
    <property type="taxonomic scope" value="Bacteria"/>
</dbReference>
<keyword evidence="1" id="KW-1133">Transmembrane helix</keyword>
<reference evidence="2 3" key="1">
    <citation type="submission" date="2014-07" db="EMBL/GenBank/DDBJ databases">
        <title>Genome Sequence of Rhodococcus opacus Strain R7, a Biodegrader of Mono- and Polycyclic Aromatic Hydrocarbons.</title>
        <authorList>
            <person name="Di Gennaro P."/>
            <person name="Zampolli J."/>
            <person name="Presti I."/>
            <person name="Cappelletti M."/>
            <person name="D'Ursi P."/>
            <person name="Orro A."/>
            <person name="Mezzelani A."/>
            <person name="Milanesi L."/>
        </authorList>
    </citation>
    <scope>NUCLEOTIDE SEQUENCE [LARGE SCALE GENOMIC DNA]</scope>
    <source>
        <strain evidence="2 3">R7</strain>
    </source>
</reference>
<organism evidence="2 3">
    <name type="scientific">Rhodococcus opacus</name>
    <name type="common">Nocardia opaca</name>
    <dbReference type="NCBI Taxonomy" id="37919"/>
    <lineage>
        <taxon>Bacteria</taxon>
        <taxon>Bacillati</taxon>
        <taxon>Actinomycetota</taxon>
        <taxon>Actinomycetes</taxon>
        <taxon>Mycobacteriales</taxon>
        <taxon>Nocardiaceae</taxon>
        <taxon>Rhodococcus</taxon>
    </lineage>
</organism>
<keyword evidence="1" id="KW-0472">Membrane</keyword>
<evidence type="ECO:0000313" key="3">
    <source>
        <dbReference type="Proteomes" id="UP000028488"/>
    </source>
</evidence>
<protein>
    <recommendedName>
        <fullName evidence="4">Transmembrane protein</fullName>
    </recommendedName>
</protein>
<dbReference type="Proteomes" id="UP000028488">
    <property type="component" value="Chromosome"/>
</dbReference>
<dbReference type="PANTHER" id="PTHR42305">
    <property type="entry name" value="MEMBRANE PROTEIN RV1733C-RELATED"/>
    <property type="match status" value="1"/>
</dbReference>
<dbReference type="RefSeq" id="WP_128638612.1">
    <property type="nucleotide sequence ID" value="NZ_CP008947.1"/>
</dbReference>
<dbReference type="AlphaFoldDB" id="A0A076EC46"/>
<dbReference type="EMBL" id="CP008947">
    <property type="protein sequence ID" value="AII03830.1"/>
    <property type="molecule type" value="Genomic_DNA"/>
</dbReference>
<feature type="transmembrane region" description="Helical" evidence="1">
    <location>
        <begin position="33"/>
        <end position="54"/>
    </location>
</feature>
<sequence>MIGEQPLVARMWRLGPWSGNRLMRGSCRLESSVFLVVVALVLILVPLAAAFGTATHTRLDDRSRADRENLHQIAAVLLEDATVNVADTTPATGATGQAPARWAVDGTTRTGQVLTTPEAKAGQTISIWIDPAGKIVDPPKTGTENTFEAVGAALALWTTGATVCLTMLIGIRWAGTRYRMSQWDREWRNLGKAPGWPVS</sequence>
<feature type="transmembrane region" description="Helical" evidence="1">
    <location>
        <begin position="149"/>
        <end position="171"/>
    </location>
</feature>
<proteinExistence type="predicted"/>
<keyword evidence="1" id="KW-0812">Transmembrane</keyword>
<evidence type="ECO:0000256" key="1">
    <source>
        <dbReference type="SAM" id="Phobius"/>
    </source>
</evidence>
<name>A0A076EC46_RHOOP</name>